<dbReference type="EMBL" id="QRMS01000008">
    <property type="protein sequence ID" value="RHJ83709.1"/>
    <property type="molecule type" value="Genomic_DNA"/>
</dbReference>
<evidence type="ECO:0000256" key="1">
    <source>
        <dbReference type="SAM" id="Coils"/>
    </source>
</evidence>
<organism evidence="4 5">
    <name type="scientific">Emergencia timonensis</name>
    <dbReference type="NCBI Taxonomy" id="1776384"/>
    <lineage>
        <taxon>Bacteria</taxon>
        <taxon>Bacillati</taxon>
        <taxon>Bacillota</taxon>
        <taxon>Clostridia</taxon>
        <taxon>Peptostreptococcales</taxon>
        <taxon>Anaerovoracaceae</taxon>
        <taxon>Emergencia</taxon>
    </lineage>
</organism>
<gene>
    <name evidence="4" type="ORF">DW099_18475</name>
</gene>
<dbReference type="STRING" id="1776384.GCA_900086585_01187"/>
<accession>A0A415DUD6</accession>
<dbReference type="InterPro" id="IPR042070">
    <property type="entry name" value="PucR_C-HTH_sf"/>
</dbReference>
<evidence type="ECO:0000259" key="2">
    <source>
        <dbReference type="Pfam" id="PF07905"/>
    </source>
</evidence>
<dbReference type="Gene3D" id="1.10.10.2840">
    <property type="entry name" value="PucR C-terminal helix-turn-helix domain"/>
    <property type="match status" value="1"/>
</dbReference>
<protein>
    <submittedName>
        <fullName evidence="4">PucR family transcriptional regulator</fullName>
    </submittedName>
</protein>
<dbReference type="Pfam" id="PF13556">
    <property type="entry name" value="HTH_30"/>
    <property type="match status" value="1"/>
</dbReference>
<feature type="coiled-coil region" evidence="1">
    <location>
        <begin position="127"/>
        <end position="154"/>
    </location>
</feature>
<dbReference type="InterPro" id="IPR051448">
    <property type="entry name" value="CdaR-like_regulators"/>
</dbReference>
<dbReference type="GeneID" id="83003571"/>
<reference evidence="4 5" key="1">
    <citation type="submission" date="2018-08" db="EMBL/GenBank/DDBJ databases">
        <title>A genome reference for cultivated species of the human gut microbiota.</title>
        <authorList>
            <person name="Zou Y."/>
            <person name="Xue W."/>
            <person name="Luo G."/>
        </authorList>
    </citation>
    <scope>NUCLEOTIDE SEQUENCE [LARGE SCALE GENOMIC DNA]</scope>
    <source>
        <strain evidence="4 5">AM07-24</strain>
    </source>
</reference>
<dbReference type="Proteomes" id="UP000284841">
    <property type="component" value="Unassembled WGS sequence"/>
</dbReference>
<evidence type="ECO:0000313" key="4">
    <source>
        <dbReference type="EMBL" id="RHJ83709.1"/>
    </source>
</evidence>
<sequence length="556" mass="63276">MINITLSSVISLLTQYGIQEKTHSERFQKLRLVTNINILEIGSPNTDWLTGGELILSTLNMCSAPANVIEILKSLSCNNASALGVHCALGKQELITPAVVEIADSLEIAVLIIPDTIAYSQILSALYDKLLHTRSEYLDKIEKIQNEIKATLMEEDSVHSLIEKLNEILGSPVALLNEYLLTDAFASKNPEEESLRRSLQTASSKAYLRDIKKQIRLSDQNISKSVLTVNGKGYSQLLYRVSAQGVTPYYFIVWRDKASSDDDNFVVSILEYAAQILAIHYIRNLRISSDLNVYSSMESFYYDILCGKEDEELLATAYKKNIHIHGRHSLCKIKLSFKKNSLCDFKDVLIKVKRLSNWLSIHSNADSYVIAPDREILFILHYSDLSETACNRTLSETCSMIQEELLFLPDIDYVDIYQGEFVQGLFSLPLSLQSADKIQGILSKLNRHNGIYGKGVLGIYYFLDIRDIDTFDQLCRDELFQLSEKLGKHSGELMDTLECYYENNCNLGRTARQMYLHPNTIKYRLHQIREKIGAAPLDDGNEILKYHLLLKRRWLL</sequence>
<evidence type="ECO:0000259" key="3">
    <source>
        <dbReference type="Pfam" id="PF13556"/>
    </source>
</evidence>
<keyword evidence="1" id="KW-0175">Coiled coil</keyword>
<dbReference type="RefSeq" id="WP_067535089.1">
    <property type="nucleotide sequence ID" value="NZ_AP025567.1"/>
</dbReference>
<dbReference type="InterPro" id="IPR025736">
    <property type="entry name" value="PucR_C-HTH_dom"/>
</dbReference>
<feature type="domain" description="Purine catabolism PurC-like" evidence="2">
    <location>
        <begin position="31"/>
        <end position="129"/>
    </location>
</feature>
<comment type="caution">
    <text evidence="4">The sequence shown here is derived from an EMBL/GenBank/DDBJ whole genome shotgun (WGS) entry which is preliminary data.</text>
</comment>
<dbReference type="Pfam" id="PF07905">
    <property type="entry name" value="PucR"/>
    <property type="match status" value="1"/>
</dbReference>
<dbReference type="OrthoDB" id="143422at2"/>
<dbReference type="InterPro" id="IPR012914">
    <property type="entry name" value="PucR_dom"/>
</dbReference>
<dbReference type="PANTHER" id="PTHR33744">
    <property type="entry name" value="CARBOHYDRATE DIACID REGULATOR"/>
    <property type="match status" value="1"/>
</dbReference>
<evidence type="ECO:0000313" key="5">
    <source>
        <dbReference type="Proteomes" id="UP000284841"/>
    </source>
</evidence>
<keyword evidence="5" id="KW-1185">Reference proteome</keyword>
<feature type="domain" description="PucR C-terminal helix-turn-helix" evidence="3">
    <location>
        <begin position="493"/>
        <end position="551"/>
    </location>
</feature>
<dbReference type="AlphaFoldDB" id="A0A415DUD6"/>
<name>A0A415DUD6_9FIRM</name>
<proteinExistence type="predicted"/>